<organism evidence="2 3">
    <name type="scientific">Schistosoma japonicum</name>
    <name type="common">Blood fluke</name>
    <dbReference type="NCBI Taxonomy" id="6182"/>
    <lineage>
        <taxon>Eukaryota</taxon>
        <taxon>Metazoa</taxon>
        <taxon>Spiralia</taxon>
        <taxon>Lophotrochozoa</taxon>
        <taxon>Platyhelminthes</taxon>
        <taxon>Trematoda</taxon>
        <taxon>Digenea</taxon>
        <taxon>Strigeidida</taxon>
        <taxon>Schistosomatoidea</taxon>
        <taxon>Schistosomatidae</taxon>
        <taxon>Schistosoma</taxon>
    </lineage>
</organism>
<evidence type="ECO:0000313" key="2">
    <source>
        <dbReference type="EMBL" id="TNN19288.1"/>
    </source>
</evidence>
<evidence type="ECO:0008006" key="4">
    <source>
        <dbReference type="Google" id="ProtNLM"/>
    </source>
</evidence>
<dbReference type="OrthoDB" id="73788at2759"/>
<feature type="region of interest" description="Disordered" evidence="1">
    <location>
        <begin position="82"/>
        <end position="137"/>
    </location>
</feature>
<proteinExistence type="predicted"/>
<feature type="compositionally biased region" description="Polar residues" evidence="1">
    <location>
        <begin position="112"/>
        <end position="137"/>
    </location>
</feature>
<dbReference type="EMBL" id="SKCS01000051">
    <property type="protein sequence ID" value="TNN19288.1"/>
    <property type="molecule type" value="Genomic_DNA"/>
</dbReference>
<name>A0A4Z2DS80_SCHJA</name>
<accession>A0A4Z2DS80</accession>
<evidence type="ECO:0000256" key="1">
    <source>
        <dbReference type="SAM" id="MobiDB-lite"/>
    </source>
</evidence>
<feature type="compositionally biased region" description="Polar residues" evidence="1">
    <location>
        <begin position="35"/>
        <end position="52"/>
    </location>
</feature>
<feature type="compositionally biased region" description="Basic residues" evidence="1">
    <location>
        <begin position="516"/>
        <end position="531"/>
    </location>
</feature>
<feature type="region of interest" description="Disordered" evidence="1">
    <location>
        <begin position="485"/>
        <end position="531"/>
    </location>
</feature>
<sequence length="688" mass="77001">MLRDYLKRVVDLVNTLTEPDSGDSVEAPCGRKQKSATGSVPDSQNTENSESNGILSWIPNLLTTIDENPMLHYMNSFASMGVHSSDENETENNQESEKPLVVTKDISKIQVPENNDVPQASEPQNDNSFTSDNDLNSNWTSGFSIKTSRVWEQIKNDFSEVVHSVSEPKDAVCRTASSVRDRIAAAANTVKNMNPNDFLLPDTEMNKTDGQFNRTTNVGNSNDVLTALPPELPSFPNIKQDVTQLIDSLYTGLMSTGTYFGLITPTENQSRDKSKHQARLDVLRADPATYELEPPAPPASSGIHSYRDWRSAYFDEDTCQPMNAIPLADAKNDEYNHLPIEELTQPPHPSPAELLEAYPFMRTYLTQLVHPDGEITDNRSITDADFWSRYYYHVWLLDSTEFRRRKLNERVESVSSVKQSTQNQSTWHGIGSDDGTVKDLSFVSQDEWPDTLDSDDQTTMENIQEISNDKLNAKHCNVDDNDNGIATSSARINSPSGRSSTEDNIIAVDNNTKKSNGGKKSRKKHGFKRSANKIDISKELNSDNQEELLKNKFNTDPKVETLSTRSSENQSSTNVLSDFEEMTSGSSSLVILTDEVDHGDMEEDLMTACAKIVTDKSLQSSEPPTIQYKTSISDDNSDVWSDSDDECENHLINKTVEESTDSLNNKDKTITMAKPHLTEEVDDWENWT</sequence>
<dbReference type="AlphaFoldDB" id="A0A4Z2DS80"/>
<keyword evidence="3" id="KW-1185">Reference proteome</keyword>
<reference evidence="2 3" key="1">
    <citation type="submission" date="2019-03" db="EMBL/GenBank/DDBJ databases">
        <title>An improved genome assembly of the fluke Schistosoma japonicum.</title>
        <authorList>
            <person name="Hu W."/>
            <person name="Luo F."/>
            <person name="Yin M."/>
            <person name="Mo X."/>
            <person name="Sun C."/>
            <person name="Wu Q."/>
            <person name="Zhu B."/>
            <person name="Xiang M."/>
            <person name="Wang J."/>
            <person name="Wang Y."/>
            <person name="Zhang T."/>
            <person name="Xu B."/>
            <person name="Zheng H."/>
            <person name="Feng Z."/>
        </authorList>
    </citation>
    <scope>NUCLEOTIDE SEQUENCE [LARGE SCALE GENOMIC DNA]</scope>
    <source>
        <strain evidence="2">HuSjv2</strain>
        <tissue evidence="2">Worms</tissue>
    </source>
</reference>
<protein>
    <recommendedName>
        <fullName evidence="4">BSD domain-containing protein</fullName>
    </recommendedName>
</protein>
<evidence type="ECO:0000313" key="3">
    <source>
        <dbReference type="Proteomes" id="UP000311919"/>
    </source>
</evidence>
<feature type="compositionally biased region" description="Polar residues" evidence="1">
    <location>
        <begin position="485"/>
        <end position="503"/>
    </location>
</feature>
<dbReference type="STRING" id="6182.A0A4Z2DS80"/>
<feature type="region of interest" description="Disordered" evidence="1">
    <location>
        <begin position="17"/>
        <end position="52"/>
    </location>
</feature>
<dbReference type="Proteomes" id="UP000311919">
    <property type="component" value="Unassembled WGS sequence"/>
</dbReference>
<comment type="caution">
    <text evidence="2">The sequence shown here is derived from an EMBL/GenBank/DDBJ whole genome shotgun (WGS) entry which is preliminary data.</text>
</comment>
<gene>
    <name evidence="2" type="ORF">EWB00_009027</name>
</gene>